<evidence type="ECO:0000313" key="1">
    <source>
        <dbReference type="EMBL" id="MPC81613.1"/>
    </source>
</evidence>
<reference evidence="1 2" key="1">
    <citation type="submission" date="2019-05" db="EMBL/GenBank/DDBJ databases">
        <title>Another draft genome of Portunus trituberculatus and its Hox gene families provides insights of decapod evolution.</title>
        <authorList>
            <person name="Jeong J.-H."/>
            <person name="Song I."/>
            <person name="Kim S."/>
            <person name="Choi T."/>
            <person name="Kim D."/>
            <person name="Ryu S."/>
            <person name="Kim W."/>
        </authorList>
    </citation>
    <scope>NUCLEOTIDE SEQUENCE [LARGE SCALE GENOMIC DNA]</scope>
    <source>
        <tissue evidence="1">Muscle</tissue>
    </source>
</reference>
<proteinExistence type="predicted"/>
<sequence length="65" mass="7256">MEGLCASYCCHPIFSVGYSDHNLISVSCPISPITPQDPPKVEVPLAFYLCQMGDLRRYYAIFSPN</sequence>
<gene>
    <name evidence="1" type="ORF">E2C01_076239</name>
</gene>
<dbReference type="Proteomes" id="UP000324222">
    <property type="component" value="Unassembled WGS sequence"/>
</dbReference>
<evidence type="ECO:0000313" key="2">
    <source>
        <dbReference type="Proteomes" id="UP000324222"/>
    </source>
</evidence>
<keyword evidence="2" id="KW-1185">Reference proteome</keyword>
<dbReference type="EMBL" id="VSRR010057490">
    <property type="protein sequence ID" value="MPC81613.1"/>
    <property type="molecule type" value="Genomic_DNA"/>
</dbReference>
<dbReference type="AlphaFoldDB" id="A0A5B7IH77"/>
<protein>
    <submittedName>
        <fullName evidence="1">Uncharacterized protein</fullName>
    </submittedName>
</protein>
<comment type="caution">
    <text evidence="1">The sequence shown here is derived from an EMBL/GenBank/DDBJ whole genome shotgun (WGS) entry which is preliminary data.</text>
</comment>
<accession>A0A5B7IH77</accession>
<organism evidence="1 2">
    <name type="scientific">Portunus trituberculatus</name>
    <name type="common">Swimming crab</name>
    <name type="synonym">Neptunus trituberculatus</name>
    <dbReference type="NCBI Taxonomy" id="210409"/>
    <lineage>
        <taxon>Eukaryota</taxon>
        <taxon>Metazoa</taxon>
        <taxon>Ecdysozoa</taxon>
        <taxon>Arthropoda</taxon>
        <taxon>Crustacea</taxon>
        <taxon>Multicrustacea</taxon>
        <taxon>Malacostraca</taxon>
        <taxon>Eumalacostraca</taxon>
        <taxon>Eucarida</taxon>
        <taxon>Decapoda</taxon>
        <taxon>Pleocyemata</taxon>
        <taxon>Brachyura</taxon>
        <taxon>Eubrachyura</taxon>
        <taxon>Portunoidea</taxon>
        <taxon>Portunidae</taxon>
        <taxon>Portuninae</taxon>
        <taxon>Portunus</taxon>
    </lineage>
</organism>
<name>A0A5B7IH77_PORTR</name>